<dbReference type="Pfam" id="PF13432">
    <property type="entry name" value="TPR_16"/>
    <property type="match status" value="1"/>
</dbReference>
<proteinExistence type="predicted"/>
<keyword evidence="3" id="KW-1133">Transmembrane helix</keyword>
<evidence type="ECO:0000313" key="4">
    <source>
        <dbReference type="EMBL" id="MBM6775537.1"/>
    </source>
</evidence>
<organism evidence="4 5">
    <name type="scientific">Olsenella profusa</name>
    <dbReference type="NCBI Taxonomy" id="138595"/>
    <lineage>
        <taxon>Bacteria</taxon>
        <taxon>Bacillati</taxon>
        <taxon>Actinomycetota</taxon>
        <taxon>Coriobacteriia</taxon>
        <taxon>Coriobacteriales</taxon>
        <taxon>Atopobiaceae</taxon>
        <taxon>Olsenella</taxon>
    </lineage>
</organism>
<dbReference type="EMBL" id="JACSNQ010000022">
    <property type="protein sequence ID" value="MBM6775537.1"/>
    <property type="molecule type" value="Genomic_DNA"/>
</dbReference>
<name>A0ABS2F3Z0_9ACTN</name>
<dbReference type="PROSITE" id="PS50005">
    <property type="entry name" value="TPR"/>
    <property type="match status" value="1"/>
</dbReference>
<feature type="compositionally biased region" description="Basic residues" evidence="2">
    <location>
        <begin position="1"/>
        <end position="13"/>
    </location>
</feature>
<evidence type="ECO:0000256" key="2">
    <source>
        <dbReference type="SAM" id="MobiDB-lite"/>
    </source>
</evidence>
<dbReference type="Gene3D" id="1.25.40.10">
    <property type="entry name" value="Tetratricopeptide repeat domain"/>
    <property type="match status" value="1"/>
</dbReference>
<dbReference type="SUPFAM" id="SSF48452">
    <property type="entry name" value="TPR-like"/>
    <property type="match status" value="1"/>
</dbReference>
<keyword evidence="5" id="KW-1185">Reference proteome</keyword>
<evidence type="ECO:0000256" key="1">
    <source>
        <dbReference type="PROSITE-ProRule" id="PRU00339"/>
    </source>
</evidence>
<dbReference type="InterPro" id="IPR011990">
    <property type="entry name" value="TPR-like_helical_dom_sf"/>
</dbReference>
<feature type="compositionally biased region" description="Low complexity" evidence="2">
    <location>
        <begin position="252"/>
        <end position="280"/>
    </location>
</feature>
<evidence type="ECO:0000256" key="3">
    <source>
        <dbReference type="SAM" id="Phobius"/>
    </source>
</evidence>
<dbReference type="Proteomes" id="UP000712527">
    <property type="component" value="Unassembled WGS sequence"/>
</dbReference>
<feature type="transmembrane region" description="Helical" evidence="3">
    <location>
        <begin position="38"/>
        <end position="60"/>
    </location>
</feature>
<gene>
    <name evidence="4" type="ORF">H9X80_08300</name>
</gene>
<keyword evidence="3" id="KW-0812">Transmembrane</keyword>
<reference evidence="4 5" key="1">
    <citation type="journal article" date="2021" name="Sci. Rep.">
        <title>The distribution of antibiotic resistance genes in chicken gut microbiota commensals.</title>
        <authorList>
            <person name="Juricova H."/>
            <person name="Matiasovicova J."/>
            <person name="Kubasova T."/>
            <person name="Cejkova D."/>
            <person name="Rychlik I."/>
        </authorList>
    </citation>
    <scope>NUCLEOTIDE SEQUENCE [LARGE SCALE GENOMIC DNA]</scope>
    <source>
        <strain evidence="4 5">An794</strain>
    </source>
</reference>
<dbReference type="PROSITE" id="PS50293">
    <property type="entry name" value="TPR_REGION"/>
    <property type="match status" value="1"/>
</dbReference>
<keyword evidence="3" id="KW-0472">Membrane</keyword>
<feature type="region of interest" description="Disordered" evidence="2">
    <location>
        <begin position="1"/>
        <end position="28"/>
    </location>
</feature>
<feature type="repeat" description="TPR" evidence="1">
    <location>
        <begin position="190"/>
        <end position="223"/>
    </location>
</feature>
<feature type="region of interest" description="Disordered" evidence="2">
    <location>
        <begin position="233"/>
        <end position="293"/>
    </location>
</feature>
<dbReference type="SMART" id="SM00028">
    <property type="entry name" value="TPR"/>
    <property type="match status" value="2"/>
</dbReference>
<accession>A0ABS2F3Z0</accession>
<keyword evidence="1" id="KW-0802">TPR repeat</keyword>
<protein>
    <submittedName>
        <fullName evidence="4">Tetratricopeptide repeat protein</fullName>
    </submittedName>
</protein>
<feature type="compositionally biased region" description="Low complexity" evidence="2">
    <location>
        <begin position="14"/>
        <end position="23"/>
    </location>
</feature>
<dbReference type="InterPro" id="IPR019734">
    <property type="entry name" value="TPR_rpt"/>
</dbReference>
<sequence length="293" mass="30776">MAKTQKAKAKPRAKAGQAGSQQAKKTRRPGELSRFQKIVVVIFIVVFALSTLAGALASVFQSQNQSVEYNVDYIDSQFEGTVADLENTVSQNPEDSASLLQLANNYYSWGTYVSALATTDDETSHGLDLFSKAVDAYDRYLALAGDDTSSDDVNGARVSRAMCLYYQGETSDALSALEELTQSSEDFSYAPAWADLGLLYEREGSTDEAIAAYQRAIECDPDDEAGAKSYAEGRLEALQPSDDSASDDGSADADGAATTGSTDDSGSADAADGSASGAESLSEDLSDAAGTGL</sequence>
<dbReference type="RefSeq" id="WP_204793871.1">
    <property type="nucleotide sequence ID" value="NZ_JACSNQ010000022.1"/>
</dbReference>
<evidence type="ECO:0000313" key="5">
    <source>
        <dbReference type="Proteomes" id="UP000712527"/>
    </source>
</evidence>
<comment type="caution">
    <text evidence="4">The sequence shown here is derived from an EMBL/GenBank/DDBJ whole genome shotgun (WGS) entry which is preliminary data.</text>
</comment>